<evidence type="ECO:0000256" key="4">
    <source>
        <dbReference type="ARBA" id="ARBA00029447"/>
    </source>
</evidence>
<evidence type="ECO:0000256" key="6">
    <source>
        <dbReference type="SAM" id="MobiDB-lite"/>
    </source>
</evidence>
<comment type="caution">
    <text evidence="12">The sequence shown here is derived from an EMBL/GenBank/DDBJ whole genome shotgun (WGS) entry which is preliminary data.</text>
</comment>
<keyword evidence="7" id="KW-1133">Transmembrane helix</keyword>
<evidence type="ECO:0000256" key="7">
    <source>
        <dbReference type="SAM" id="Phobius"/>
    </source>
</evidence>
<comment type="subcellular location">
    <subcellularLocation>
        <location evidence="1">Cell inner membrane</location>
        <topology evidence="1">Multi-pass membrane protein</topology>
    </subcellularLocation>
</comment>
<reference evidence="12" key="1">
    <citation type="submission" date="2021-04" db="EMBL/GenBank/DDBJ databases">
        <authorList>
            <person name="Zhang D.-C."/>
        </authorList>
    </citation>
    <scope>NUCLEOTIDE SEQUENCE</scope>
    <source>
        <strain evidence="12">CGMCC 1.15697</strain>
    </source>
</reference>
<dbReference type="InterPro" id="IPR004089">
    <property type="entry name" value="MCPsignal_dom"/>
</dbReference>
<organism evidence="12 13">
    <name type="scientific">Marivibrio halodurans</name>
    <dbReference type="NCBI Taxonomy" id="2039722"/>
    <lineage>
        <taxon>Bacteria</taxon>
        <taxon>Pseudomonadati</taxon>
        <taxon>Pseudomonadota</taxon>
        <taxon>Alphaproteobacteria</taxon>
        <taxon>Rhodospirillales</taxon>
        <taxon>Rhodospirillaceae</taxon>
        <taxon>Marivibrio</taxon>
    </lineage>
</organism>
<dbReference type="Proteomes" id="UP000672602">
    <property type="component" value="Unassembled WGS sequence"/>
</dbReference>
<dbReference type="SUPFAM" id="SSF58104">
    <property type="entry name" value="Methyl-accepting chemotaxis protein (MCP) signaling domain"/>
    <property type="match status" value="1"/>
</dbReference>
<dbReference type="GO" id="GO:0007165">
    <property type="term" value="P:signal transduction"/>
    <property type="evidence" value="ECO:0007669"/>
    <property type="project" value="UniProtKB-KW"/>
</dbReference>
<dbReference type="RefSeq" id="WP_210683313.1">
    <property type="nucleotide sequence ID" value="NZ_JAGMWN010000010.1"/>
</dbReference>
<comment type="similarity">
    <text evidence="4">Belongs to the methyl-accepting chemotaxis (MCP) protein family.</text>
</comment>
<accession>A0A8J7V3W4</accession>
<evidence type="ECO:0000256" key="3">
    <source>
        <dbReference type="ARBA" id="ARBA00023224"/>
    </source>
</evidence>
<dbReference type="PROSITE" id="PS51753">
    <property type="entry name" value="HBM"/>
    <property type="match status" value="1"/>
</dbReference>
<evidence type="ECO:0000259" key="9">
    <source>
        <dbReference type="PROSITE" id="PS50192"/>
    </source>
</evidence>
<dbReference type="PANTHER" id="PTHR32089">
    <property type="entry name" value="METHYL-ACCEPTING CHEMOTAXIS PROTEIN MCPB"/>
    <property type="match status" value="1"/>
</dbReference>
<dbReference type="Pfam" id="PF00672">
    <property type="entry name" value="HAMP"/>
    <property type="match status" value="1"/>
</dbReference>
<feature type="domain" description="HAMP" evidence="10">
    <location>
        <begin position="332"/>
        <end position="385"/>
    </location>
</feature>
<dbReference type="PROSITE" id="PS50885">
    <property type="entry name" value="HAMP"/>
    <property type="match status" value="1"/>
</dbReference>
<dbReference type="GO" id="GO:0005886">
    <property type="term" value="C:plasma membrane"/>
    <property type="evidence" value="ECO:0007669"/>
    <property type="project" value="UniProtKB-SubCell"/>
</dbReference>
<dbReference type="Gene3D" id="1.20.1440.210">
    <property type="match status" value="1"/>
</dbReference>
<dbReference type="CDD" id="cd06225">
    <property type="entry name" value="HAMP"/>
    <property type="match status" value="1"/>
</dbReference>
<gene>
    <name evidence="12" type="ORF">KAJ83_17050</name>
</gene>
<evidence type="ECO:0000256" key="2">
    <source>
        <dbReference type="ARBA" id="ARBA00022519"/>
    </source>
</evidence>
<proteinExistence type="inferred from homology"/>
<keyword evidence="7" id="KW-0812">Transmembrane</keyword>
<keyword evidence="2" id="KW-0997">Cell inner membrane</keyword>
<feature type="region of interest" description="Disordered" evidence="6">
    <location>
        <begin position="649"/>
        <end position="671"/>
    </location>
</feature>
<dbReference type="PROSITE" id="PS50192">
    <property type="entry name" value="T_SNARE"/>
    <property type="match status" value="1"/>
</dbReference>
<dbReference type="AlphaFoldDB" id="A0A8J7V3W4"/>
<dbReference type="SMART" id="SM01358">
    <property type="entry name" value="HBM"/>
    <property type="match status" value="1"/>
</dbReference>
<name>A0A8J7V3W4_9PROT</name>
<evidence type="ECO:0000256" key="5">
    <source>
        <dbReference type="PROSITE-ProRule" id="PRU00284"/>
    </source>
</evidence>
<keyword evidence="2" id="KW-1003">Cell membrane</keyword>
<feature type="domain" description="HBM" evidence="11">
    <location>
        <begin position="58"/>
        <end position="298"/>
    </location>
</feature>
<evidence type="ECO:0000313" key="12">
    <source>
        <dbReference type="EMBL" id="MBP5858731.1"/>
    </source>
</evidence>
<evidence type="ECO:0000259" key="10">
    <source>
        <dbReference type="PROSITE" id="PS50885"/>
    </source>
</evidence>
<dbReference type="InterPro" id="IPR000727">
    <property type="entry name" value="T_SNARE_dom"/>
</dbReference>
<dbReference type="SMART" id="SM00304">
    <property type="entry name" value="HAMP"/>
    <property type="match status" value="1"/>
</dbReference>
<feature type="domain" description="T-SNARE coiled-coil homology" evidence="9">
    <location>
        <begin position="584"/>
        <end position="646"/>
    </location>
</feature>
<feature type="domain" description="Methyl-accepting transducer" evidence="8">
    <location>
        <begin position="432"/>
        <end position="661"/>
    </location>
</feature>
<keyword evidence="3 5" id="KW-0807">Transducer</keyword>
<evidence type="ECO:0000313" key="13">
    <source>
        <dbReference type="Proteomes" id="UP000672602"/>
    </source>
</evidence>
<dbReference type="PANTHER" id="PTHR32089:SF112">
    <property type="entry name" value="LYSOZYME-LIKE PROTEIN-RELATED"/>
    <property type="match status" value="1"/>
</dbReference>
<dbReference type="InterPro" id="IPR003660">
    <property type="entry name" value="HAMP_dom"/>
</dbReference>
<dbReference type="Pfam" id="PF00015">
    <property type="entry name" value="MCPsignal"/>
    <property type="match status" value="1"/>
</dbReference>
<feature type="compositionally biased region" description="Polar residues" evidence="6">
    <location>
        <begin position="650"/>
        <end position="665"/>
    </location>
</feature>
<evidence type="ECO:0000259" key="11">
    <source>
        <dbReference type="PROSITE" id="PS51753"/>
    </source>
</evidence>
<keyword evidence="13" id="KW-1185">Reference proteome</keyword>
<evidence type="ECO:0000256" key="1">
    <source>
        <dbReference type="ARBA" id="ARBA00004429"/>
    </source>
</evidence>
<protein>
    <submittedName>
        <fullName evidence="12">HAMP domain-containing protein</fullName>
    </submittedName>
</protein>
<feature type="transmembrane region" description="Helical" evidence="7">
    <location>
        <begin position="25"/>
        <end position="47"/>
    </location>
</feature>
<dbReference type="PROSITE" id="PS50111">
    <property type="entry name" value="CHEMOTAXIS_TRANSDUC_2"/>
    <property type="match status" value="1"/>
</dbReference>
<dbReference type="EMBL" id="JAGMWN010000010">
    <property type="protein sequence ID" value="MBP5858731.1"/>
    <property type="molecule type" value="Genomic_DNA"/>
</dbReference>
<dbReference type="Gene3D" id="6.10.340.10">
    <property type="match status" value="1"/>
</dbReference>
<dbReference type="InterPro" id="IPR032255">
    <property type="entry name" value="HBM"/>
</dbReference>
<sequence length="688" mass="74187">MPVLKRIRFKVPNPLKMFRIRTKTLGGFAMVLALLLVVGGFATYGLMMGGTTFTEYRRLAQQSNASADVSAAMMRTRIAVETYIGATNAANAETVRKAVAETERAGEKALAAMTTPDQIQTLEDIVARVASYGEAFDKMVEQQARRNEIVEGTLAELGPAIAETFREVMKNALAEGNIEATYRAGTMQEAYLTARLNSQEFLLDNNMADYNAAVESLETVRGDTQVLLREIKDPSSRRLLRGVIGDVRDFAETLGGIHEAITARDTILREELKVLGPEVMLLTSWMVTDNQKTQDEMGAEASAFMERANMIVGGSVLVALLLGGALAWLIGSGIAKPVGKMTAAMRRLADGDHAVEIPARDYRDEIGEMAATVDVFKQNAIEREASMAREADMREKEKEAVRAREERARRLEEIIAGFDTESREVVAALTESAAELKRTATDVSTVAEQTDRQSTAVAAASQEASTNVQTVATASEQLRASIQEISRQVSGAAEIAGQANETAGDAEEKIRHLEQAAAQIGEVTQLINDIAEQTNLLALNATIEAARAGESGKGFAVVAQEVKSLAEQTGKATEDIRRQIDSMQRETRQSAEAVHSIGTVVRQVSEYTTSISSAIEEQTAATDEIAHNVSQASAASADVASNIEGVAEASKQTGAASESLRQVSDSLDERARDMKRSVESFLDGVKAL</sequence>
<keyword evidence="7" id="KW-0472">Membrane</keyword>
<dbReference type="SMART" id="SM00283">
    <property type="entry name" value="MA"/>
    <property type="match status" value="1"/>
</dbReference>
<dbReference type="Gene3D" id="1.10.287.950">
    <property type="entry name" value="Methyl-accepting chemotaxis protein"/>
    <property type="match status" value="1"/>
</dbReference>
<evidence type="ECO:0000259" key="8">
    <source>
        <dbReference type="PROSITE" id="PS50111"/>
    </source>
</evidence>